<comment type="caution">
    <text evidence="2">The sequence shown here is derived from an EMBL/GenBank/DDBJ whole genome shotgun (WGS) entry which is preliminary data.</text>
</comment>
<gene>
    <name evidence="2" type="ORF">BLNAU_18162</name>
</gene>
<protein>
    <submittedName>
        <fullName evidence="2">Uncharacterized protein</fullName>
    </submittedName>
</protein>
<accession>A0ABQ9X5S3</accession>
<evidence type="ECO:0000256" key="1">
    <source>
        <dbReference type="SAM" id="MobiDB-lite"/>
    </source>
</evidence>
<feature type="region of interest" description="Disordered" evidence="1">
    <location>
        <begin position="168"/>
        <end position="258"/>
    </location>
</feature>
<keyword evidence="3" id="KW-1185">Reference proteome</keyword>
<proteinExistence type="predicted"/>
<sequence length="433" mass="48392">MVAFLASSVDKSTFPSVFTLPIPPFIDTSSASFPSTEQLENLNKPTLSSTQTTFINTLSTPATSQSFPSGHTPISYRSPPLRTVHPTLIASSPIVSSLPAPISPQLSSSTILILVMHIFARYAQPEHIQFSLDELRNVIVEMLSDGDLMLTVSHNIIEKDLTAQKLDVQNNGRLAPPENGLKNPISSFTQREYTTKQRNEKNISDQQDYPQDVSGLSKRTGRKQRQKRAHIQLRFRNSYSSTLPTDGPNDHRQSTPPHFLEAGTTRLNLPQTLILRETADFGVSNPAIHSPLLPTLVFCSLPPLPHPTYAPPTSVAVPERLHYTQTHHPQHDAELDNLVTGVALLLPIDCPRKKERMDRAQPNQTRFTDMKSTPANDRFQISLWPTLETRGASSFVVEVIGKLGKRKKDEDKKKEEEYNLLNTNIKLIHPLLM</sequence>
<feature type="compositionally biased region" description="Basic residues" evidence="1">
    <location>
        <begin position="219"/>
        <end position="233"/>
    </location>
</feature>
<evidence type="ECO:0000313" key="3">
    <source>
        <dbReference type="Proteomes" id="UP001281761"/>
    </source>
</evidence>
<organism evidence="2 3">
    <name type="scientific">Blattamonas nauphoetae</name>
    <dbReference type="NCBI Taxonomy" id="2049346"/>
    <lineage>
        <taxon>Eukaryota</taxon>
        <taxon>Metamonada</taxon>
        <taxon>Preaxostyla</taxon>
        <taxon>Oxymonadida</taxon>
        <taxon>Blattamonas</taxon>
    </lineage>
</organism>
<evidence type="ECO:0000313" key="2">
    <source>
        <dbReference type="EMBL" id="KAK2946938.1"/>
    </source>
</evidence>
<reference evidence="2 3" key="1">
    <citation type="journal article" date="2022" name="bioRxiv">
        <title>Genomics of Preaxostyla Flagellates Illuminates Evolutionary Transitions and the Path Towards Mitochondrial Loss.</title>
        <authorList>
            <person name="Novak L.V.F."/>
            <person name="Treitli S.C."/>
            <person name="Pyrih J."/>
            <person name="Halakuc P."/>
            <person name="Pipaliya S.V."/>
            <person name="Vacek V."/>
            <person name="Brzon O."/>
            <person name="Soukal P."/>
            <person name="Eme L."/>
            <person name="Dacks J.B."/>
            <person name="Karnkowska A."/>
            <person name="Elias M."/>
            <person name="Hampl V."/>
        </authorList>
    </citation>
    <scope>NUCLEOTIDE SEQUENCE [LARGE SCALE GENOMIC DNA]</scope>
    <source>
        <strain evidence="2">NAU3</strain>
        <tissue evidence="2">Gut</tissue>
    </source>
</reference>
<dbReference type="EMBL" id="JARBJD010000215">
    <property type="protein sequence ID" value="KAK2946938.1"/>
    <property type="molecule type" value="Genomic_DNA"/>
</dbReference>
<dbReference type="Proteomes" id="UP001281761">
    <property type="component" value="Unassembled WGS sequence"/>
</dbReference>
<feature type="compositionally biased region" description="Polar residues" evidence="1">
    <location>
        <begin position="235"/>
        <end position="244"/>
    </location>
</feature>
<name>A0ABQ9X5S3_9EUKA</name>
<feature type="compositionally biased region" description="Basic and acidic residues" evidence="1">
    <location>
        <begin position="193"/>
        <end position="203"/>
    </location>
</feature>